<feature type="region of interest" description="Disordered" evidence="2">
    <location>
        <begin position="269"/>
        <end position="294"/>
    </location>
</feature>
<feature type="region of interest" description="Disordered" evidence="2">
    <location>
        <begin position="1"/>
        <end position="38"/>
    </location>
</feature>
<gene>
    <name evidence="3" type="ORF">IFR04_003238</name>
</gene>
<dbReference type="EMBL" id="JAFJYH010000032">
    <property type="protein sequence ID" value="KAG4423556.1"/>
    <property type="molecule type" value="Genomic_DNA"/>
</dbReference>
<evidence type="ECO:0000313" key="4">
    <source>
        <dbReference type="Proteomes" id="UP000664132"/>
    </source>
</evidence>
<evidence type="ECO:0000256" key="1">
    <source>
        <dbReference type="SAM" id="Coils"/>
    </source>
</evidence>
<keyword evidence="4" id="KW-1185">Reference proteome</keyword>
<dbReference type="OrthoDB" id="3539304at2759"/>
<evidence type="ECO:0000256" key="2">
    <source>
        <dbReference type="SAM" id="MobiDB-lite"/>
    </source>
</evidence>
<sequence length="309" mass="35234">MASQVEIRGQETAVQAHRPERIDTSGRMLPPNPREGVRTQPQLLTRQEIDAINKKLLAAGQTIETTRQRLYETRFVADSALQELEQERHVRLQCSDAYKEAHVQYGKKAAEAQEMAAKCVSLHKELEESHMTISNYESAFKNFENSITSGKVQLEDTAKDLERRTSELQIAMKRIQELEKEVNKTIARECLAKKTVSELEKERAHLSLDLDELEEEREDAAQKHWARINEMIAREALAEQKIAEQRQEMEELIQELQAATTMATDRLNHAEGKPGAKRAANPARGRTSKYRKCKDARKVGDEDTIVVCS</sequence>
<dbReference type="AlphaFoldDB" id="A0A8H7WF02"/>
<keyword evidence="1" id="KW-0175">Coiled coil</keyword>
<accession>A0A8H7WF02</accession>
<feature type="coiled-coil region" evidence="1">
    <location>
        <begin position="151"/>
        <end position="266"/>
    </location>
</feature>
<organism evidence="3 4">
    <name type="scientific">Cadophora malorum</name>
    <dbReference type="NCBI Taxonomy" id="108018"/>
    <lineage>
        <taxon>Eukaryota</taxon>
        <taxon>Fungi</taxon>
        <taxon>Dikarya</taxon>
        <taxon>Ascomycota</taxon>
        <taxon>Pezizomycotina</taxon>
        <taxon>Leotiomycetes</taxon>
        <taxon>Helotiales</taxon>
        <taxon>Ploettnerulaceae</taxon>
        <taxon>Cadophora</taxon>
    </lineage>
</organism>
<evidence type="ECO:0000313" key="3">
    <source>
        <dbReference type="EMBL" id="KAG4423556.1"/>
    </source>
</evidence>
<dbReference type="Proteomes" id="UP000664132">
    <property type="component" value="Unassembled WGS sequence"/>
</dbReference>
<proteinExistence type="predicted"/>
<comment type="caution">
    <text evidence="3">The sequence shown here is derived from an EMBL/GenBank/DDBJ whole genome shotgun (WGS) entry which is preliminary data.</text>
</comment>
<reference evidence="3" key="1">
    <citation type="submission" date="2021-02" db="EMBL/GenBank/DDBJ databases">
        <title>Genome sequence Cadophora malorum strain M34.</title>
        <authorList>
            <person name="Stefanovic E."/>
            <person name="Vu D."/>
            <person name="Scully C."/>
            <person name="Dijksterhuis J."/>
            <person name="Roader J."/>
            <person name="Houbraken J."/>
        </authorList>
    </citation>
    <scope>NUCLEOTIDE SEQUENCE</scope>
    <source>
        <strain evidence="3">M34</strain>
    </source>
</reference>
<protein>
    <submittedName>
        <fullName evidence="3">Uncharacterized protein</fullName>
    </submittedName>
</protein>
<name>A0A8H7WF02_9HELO</name>